<proteinExistence type="predicted"/>
<evidence type="ECO:0000313" key="2">
    <source>
        <dbReference type="Proteomes" id="UP000219020"/>
    </source>
</evidence>
<comment type="caution">
    <text evidence="1">The sequence shown here is derived from an EMBL/GenBank/DDBJ whole genome shotgun (WGS) entry which is preliminary data.</text>
</comment>
<dbReference type="RefSeq" id="WP_150143273.1">
    <property type="nucleotide sequence ID" value="NZ_CAWNJE010000019.1"/>
</dbReference>
<dbReference type="AlphaFoldDB" id="A0A2A5T5J1"/>
<evidence type="ECO:0000313" key="1">
    <source>
        <dbReference type="EMBL" id="PCS23398.1"/>
    </source>
</evidence>
<dbReference type="GeneID" id="71202039"/>
<keyword evidence="2" id="KW-1185">Reference proteome</keyword>
<organism evidence="1 2">
    <name type="scientific">Candidatus Enterovibrio escicola</name>
    <dbReference type="NCBI Taxonomy" id="1927127"/>
    <lineage>
        <taxon>Bacteria</taxon>
        <taxon>Pseudomonadati</taxon>
        <taxon>Pseudomonadota</taxon>
        <taxon>Gammaproteobacteria</taxon>
        <taxon>Vibrionales</taxon>
        <taxon>Vibrionaceae</taxon>
        <taxon>Enterovibrio</taxon>
    </lineage>
</organism>
<protein>
    <submittedName>
        <fullName evidence="1">Uncharacterized protein</fullName>
    </submittedName>
</protein>
<reference evidence="2" key="1">
    <citation type="submission" date="2017-04" db="EMBL/GenBank/DDBJ databases">
        <title>Genome evolution of the luminous symbionts of deep sea anglerfish.</title>
        <authorList>
            <person name="Hendry T.A."/>
        </authorList>
    </citation>
    <scope>NUCLEOTIDE SEQUENCE [LARGE SCALE GENOMIC DNA]</scope>
</reference>
<sequence>MSGSHSIYYFAEVTLTNEKKYSSYIDVKAKSDSALELIFQQ</sequence>
<accession>A0A2A5T5J1</accession>
<dbReference type="EMBL" id="NBYY01000010">
    <property type="protein sequence ID" value="PCS23398.1"/>
    <property type="molecule type" value="Genomic_DNA"/>
</dbReference>
<gene>
    <name evidence="1" type="ORF">BTN49_0995</name>
</gene>
<name>A0A2A5T5J1_9GAMM</name>
<dbReference type="Proteomes" id="UP000219020">
    <property type="component" value="Unassembled WGS sequence"/>
</dbReference>